<keyword evidence="8" id="KW-0520">NAD</keyword>
<dbReference type="HOGENOM" id="CLU_037162_0_1_9"/>
<keyword evidence="12" id="KW-1185">Reference proteome</keyword>
<evidence type="ECO:0000256" key="6">
    <source>
        <dbReference type="ARBA" id="ARBA00022801"/>
    </source>
</evidence>
<dbReference type="InterPro" id="IPR015797">
    <property type="entry name" value="NUDIX_hydrolase-like_dom_sf"/>
</dbReference>
<comment type="cofactor">
    <cofactor evidence="1">
        <name>Mg(2+)</name>
        <dbReference type="ChEBI" id="CHEBI:18420"/>
    </cofactor>
</comment>
<dbReference type="Gene3D" id="3.90.79.20">
    <property type="match status" value="1"/>
</dbReference>
<dbReference type="CDD" id="cd03429">
    <property type="entry name" value="NUDIX_NADH_pyrophosphatase_Nudt13"/>
    <property type="match status" value="1"/>
</dbReference>
<evidence type="ECO:0000313" key="11">
    <source>
        <dbReference type="EMBL" id="EEX69649.1"/>
    </source>
</evidence>
<dbReference type="NCBIfam" id="NF001299">
    <property type="entry name" value="PRK00241.1"/>
    <property type="match status" value="1"/>
</dbReference>
<dbReference type="GO" id="GO:0035529">
    <property type="term" value="F:NADH pyrophosphatase activity"/>
    <property type="evidence" value="ECO:0007669"/>
    <property type="project" value="TreeGrafter"/>
</dbReference>
<proteinExistence type="inferred from homology"/>
<dbReference type="Gene3D" id="3.90.79.10">
    <property type="entry name" value="Nucleoside Triphosphate Pyrophosphohydrolase"/>
    <property type="match status" value="1"/>
</dbReference>
<evidence type="ECO:0000256" key="1">
    <source>
        <dbReference type="ARBA" id="ARBA00001946"/>
    </source>
</evidence>
<dbReference type="GO" id="GO:0006742">
    <property type="term" value="P:NADP+ catabolic process"/>
    <property type="evidence" value="ECO:0007669"/>
    <property type="project" value="TreeGrafter"/>
</dbReference>
<dbReference type="PANTHER" id="PTHR42904">
    <property type="entry name" value="NUDIX HYDROLASE, NUDC SUBFAMILY"/>
    <property type="match status" value="1"/>
</dbReference>
<protein>
    <recommendedName>
        <fullName evidence="4">NAD(+) diphosphatase</fullName>
        <ecNumber evidence="4">3.6.1.22</ecNumber>
    </recommendedName>
</protein>
<dbReference type="EMBL" id="ABWK02000009">
    <property type="protein sequence ID" value="EEX69649.1"/>
    <property type="molecule type" value="Genomic_DNA"/>
</dbReference>
<feature type="domain" description="Nudix hydrolase" evidence="10">
    <location>
        <begin position="156"/>
        <end position="283"/>
    </location>
</feature>
<dbReference type="InterPro" id="IPR050241">
    <property type="entry name" value="NAD-cap_RNA_hydrolase_NudC"/>
</dbReference>
<gene>
    <name evidence="11" type="ORF">MITSMUL_03698</name>
</gene>
<comment type="cofactor">
    <cofactor evidence="2">
        <name>Zn(2+)</name>
        <dbReference type="ChEBI" id="CHEBI:29105"/>
    </cofactor>
</comment>
<organism evidence="11 12">
    <name type="scientific">Mitsuokella multacida DSM 20544</name>
    <dbReference type="NCBI Taxonomy" id="500635"/>
    <lineage>
        <taxon>Bacteria</taxon>
        <taxon>Bacillati</taxon>
        <taxon>Bacillota</taxon>
        <taxon>Negativicutes</taxon>
        <taxon>Selenomonadales</taxon>
        <taxon>Selenomonadaceae</taxon>
        <taxon>Mitsuokella</taxon>
    </lineage>
</organism>
<evidence type="ECO:0000256" key="5">
    <source>
        <dbReference type="ARBA" id="ARBA00022723"/>
    </source>
</evidence>
<comment type="similarity">
    <text evidence="3">Belongs to the Nudix hydrolase family. NudC subfamily.</text>
</comment>
<keyword evidence="5" id="KW-0479">Metal-binding</keyword>
<evidence type="ECO:0000256" key="2">
    <source>
        <dbReference type="ARBA" id="ARBA00001947"/>
    </source>
</evidence>
<evidence type="ECO:0000256" key="3">
    <source>
        <dbReference type="ARBA" id="ARBA00009595"/>
    </source>
</evidence>
<keyword evidence="7" id="KW-0460">Magnesium</keyword>
<dbReference type="InterPro" id="IPR049734">
    <property type="entry name" value="NudC-like_C"/>
</dbReference>
<dbReference type="PANTHER" id="PTHR42904:SF6">
    <property type="entry name" value="NAD-CAPPED RNA HYDROLASE NUDT12"/>
    <property type="match status" value="1"/>
</dbReference>
<dbReference type="GO" id="GO:0005829">
    <property type="term" value="C:cytosol"/>
    <property type="evidence" value="ECO:0007669"/>
    <property type="project" value="TreeGrafter"/>
</dbReference>
<dbReference type="Pfam" id="PF09297">
    <property type="entry name" value="Zn_ribbon_NUD"/>
    <property type="match status" value="1"/>
</dbReference>
<dbReference type="PROSITE" id="PS51462">
    <property type="entry name" value="NUDIX"/>
    <property type="match status" value="1"/>
</dbReference>
<keyword evidence="6 11" id="KW-0378">Hydrolase</keyword>
<evidence type="ECO:0000256" key="7">
    <source>
        <dbReference type="ARBA" id="ARBA00022842"/>
    </source>
</evidence>
<accession>C9KKJ9</accession>
<dbReference type="PROSITE" id="PS00893">
    <property type="entry name" value="NUDIX_BOX"/>
    <property type="match status" value="1"/>
</dbReference>
<dbReference type="GO" id="GO:0019677">
    <property type="term" value="P:NAD+ catabolic process"/>
    <property type="evidence" value="ECO:0007669"/>
    <property type="project" value="TreeGrafter"/>
</dbReference>
<evidence type="ECO:0000313" key="12">
    <source>
        <dbReference type="Proteomes" id="UP000003671"/>
    </source>
</evidence>
<dbReference type="AlphaFoldDB" id="C9KKJ9"/>
<dbReference type="PATRIC" id="fig|500635.8.peg.1082"/>
<dbReference type="EC" id="3.6.1.22" evidence="4"/>
<name>C9KKJ9_9FIRM</name>
<reference evidence="11" key="1">
    <citation type="submission" date="2009-09" db="EMBL/GenBank/DDBJ databases">
        <authorList>
            <person name="Weinstock G."/>
            <person name="Sodergren E."/>
            <person name="Clifton S."/>
            <person name="Fulton L."/>
            <person name="Fulton B."/>
            <person name="Courtney L."/>
            <person name="Fronick C."/>
            <person name="Harrison M."/>
            <person name="Strong C."/>
            <person name="Farmer C."/>
            <person name="Delahaunty K."/>
            <person name="Markovic C."/>
            <person name="Hall O."/>
            <person name="Minx P."/>
            <person name="Tomlinson C."/>
            <person name="Mitreva M."/>
            <person name="Nelson J."/>
            <person name="Hou S."/>
            <person name="Wollam A."/>
            <person name="Pepin K.H."/>
            <person name="Johnson M."/>
            <person name="Bhonagiri V."/>
            <person name="Nash W.E."/>
            <person name="Warren W."/>
            <person name="Chinwalla A."/>
            <person name="Mardis E.R."/>
            <person name="Wilson R.K."/>
        </authorList>
    </citation>
    <scope>NUCLEOTIDE SEQUENCE [LARGE SCALE GENOMIC DNA]</scope>
    <source>
        <strain evidence="11">DSM 20544</strain>
    </source>
</reference>
<comment type="catalytic activity">
    <reaction evidence="9">
        <text>a 5'-end NAD(+)-phospho-ribonucleoside in mRNA + H2O = a 5'-end phospho-adenosine-phospho-ribonucleoside in mRNA + beta-nicotinamide D-ribonucleotide + 2 H(+)</text>
        <dbReference type="Rhea" id="RHEA:60876"/>
        <dbReference type="Rhea" id="RHEA-COMP:15698"/>
        <dbReference type="Rhea" id="RHEA-COMP:15719"/>
        <dbReference type="ChEBI" id="CHEBI:14649"/>
        <dbReference type="ChEBI" id="CHEBI:15377"/>
        <dbReference type="ChEBI" id="CHEBI:15378"/>
        <dbReference type="ChEBI" id="CHEBI:144029"/>
        <dbReference type="ChEBI" id="CHEBI:144051"/>
    </reaction>
    <physiologicalReaction direction="left-to-right" evidence="9">
        <dbReference type="Rhea" id="RHEA:60877"/>
    </physiologicalReaction>
</comment>
<dbReference type="InterPro" id="IPR020084">
    <property type="entry name" value="NUDIX_hydrolase_CS"/>
</dbReference>
<dbReference type="InterPro" id="IPR015376">
    <property type="entry name" value="Znr_NADH_PPase"/>
</dbReference>
<dbReference type="Proteomes" id="UP000003671">
    <property type="component" value="Unassembled WGS sequence"/>
</dbReference>
<evidence type="ECO:0000259" key="10">
    <source>
        <dbReference type="PROSITE" id="PS51462"/>
    </source>
</evidence>
<dbReference type="InterPro" id="IPR000086">
    <property type="entry name" value="NUDIX_hydrolase_dom"/>
</dbReference>
<dbReference type="STRING" id="500635.MITSMUL_03698"/>
<dbReference type="eggNOG" id="COG2816">
    <property type="taxonomic scope" value="Bacteria"/>
</dbReference>
<comment type="caution">
    <text evidence="11">The sequence shown here is derived from an EMBL/GenBank/DDBJ whole genome shotgun (WGS) entry which is preliminary data.</text>
</comment>
<evidence type="ECO:0000256" key="9">
    <source>
        <dbReference type="ARBA" id="ARBA00023679"/>
    </source>
</evidence>
<evidence type="ECO:0000256" key="8">
    <source>
        <dbReference type="ARBA" id="ARBA00023027"/>
    </source>
</evidence>
<evidence type="ECO:0000256" key="4">
    <source>
        <dbReference type="ARBA" id="ARBA00012381"/>
    </source>
</evidence>
<sequence length="287" mass="32698">MNCMKGYAMLQDIAPKKLDNQYKPSAEPTDESVVFVFKDRNVLVRQDEGKLFPTFAQLGRPEGCVYLFTIGKKAFFLLLGNAEPVIPDGFDFEPIKSIRQNKEAKLPSFYAFYTALHLYGWYRTNRFCGVCGHPTVLDTKERALRCSACNHVIYPRINPAIIVGVLHDDKILLTRYASSHNDATYYALIAGFTEIGETFEETVQREVAEEVGLKVKNIRYYKSQPWGSAADILAGFYCDLDGDDKIQMDHEELSRAFWAKPEDVVLQPDDWSLTNEMMARFKDGQPC</sequence>
<dbReference type="Pfam" id="PF00293">
    <property type="entry name" value="NUDIX"/>
    <property type="match status" value="1"/>
</dbReference>
<dbReference type="SUPFAM" id="SSF55811">
    <property type="entry name" value="Nudix"/>
    <property type="match status" value="1"/>
</dbReference>
<dbReference type="GO" id="GO:0046872">
    <property type="term" value="F:metal ion binding"/>
    <property type="evidence" value="ECO:0007669"/>
    <property type="project" value="UniProtKB-KW"/>
</dbReference>